<organism evidence="3 4">
    <name type="scientific">Rhodotorula mucilaginosa</name>
    <name type="common">Yeast</name>
    <name type="synonym">Rhodotorula rubra</name>
    <dbReference type="NCBI Taxonomy" id="5537"/>
    <lineage>
        <taxon>Eukaryota</taxon>
        <taxon>Fungi</taxon>
        <taxon>Dikarya</taxon>
        <taxon>Basidiomycota</taxon>
        <taxon>Pucciniomycotina</taxon>
        <taxon>Microbotryomycetes</taxon>
        <taxon>Sporidiobolales</taxon>
        <taxon>Sporidiobolaceae</taxon>
        <taxon>Rhodotorula</taxon>
    </lineage>
</organism>
<comment type="caution">
    <text evidence="3">The sequence shown here is derived from an EMBL/GenBank/DDBJ whole genome shotgun (WGS) entry which is preliminary data.</text>
</comment>
<name>A0A9P6W7T8_RHOMI</name>
<evidence type="ECO:0000313" key="4">
    <source>
        <dbReference type="Proteomes" id="UP000777482"/>
    </source>
</evidence>
<feature type="compositionally biased region" description="Low complexity" evidence="1">
    <location>
        <begin position="1067"/>
        <end position="1081"/>
    </location>
</feature>
<feature type="compositionally biased region" description="Polar residues" evidence="1">
    <location>
        <begin position="198"/>
        <end position="212"/>
    </location>
</feature>
<feature type="region of interest" description="Disordered" evidence="1">
    <location>
        <begin position="1147"/>
        <end position="1171"/>
    </location>
</feature>
<feature type="region of interest" description="Disordered" evidence="1">
    <location>
        <begin position="950"/>
        <end position="1034"/>
    </location>
</feature>
<feature type="compositionally biased region" description="Basic and acidic residues" evidence="1">
    <location>
        <begin position="510"/>
        <end position="519"/>
    </location>
</feature>
<accession>A0A9P6W7T8</accession>
<dbReference type="OrthoDB" id="2538268at2759"/>
<gene>
    <name evidence="3" type="ORF">C6P46_002527</name>
</gene>
<reference evidence="3 4" key="1">
    <citation type="submission" date="2020-11" db="EMBL/GenBank/DDBJ databases">
        <title>Kefir isolates.</title>
        <authorList>
            <person name="Marcisauskas S."/>
            <person name="Kim Y."/>
            <person name="Blasche S."/>
        </authorList>
    </citation>
    <scope>NUCLEOTIDE SEQUENCE [LARGE SCALE GENOMIC DNA]</scope>
    <source>
        <strain evidence="3 4">KR</strain>
    </source>
</reference>
<sequence length="1362" mass="139836">MEILRVADAEGQGLDKSTQAKMENDATTRKNRLSARETSMTGLGIRPRTPPLSPSSQSYAGTDRLSVLSATATDLSDFSPSPTASIGSVRIATVTRVPCRAGDRRVSTGMASIASEDGYLSDASLTLRGMGASGERAIASSASRLDAEPELREDEFESGTKKHHESRAATRLATSKWQRGLSSSQNRLSSDEWAARPGSSQSSDHTGRQSMSILGEPPRLYTSTVSKSDSRHYLSAAPVTRVLSPPPWVEAHGDENVYPSAARPPRRKGLTASRSLDLLGKFRHPHSHDNEESKADRLTYNATTLKESTSSHKRSASEAPLSRISPANTSLVTARPLTPSLLESAVFSVRPDCATGTSGAQASMSASSSDGFPDVGAAGLRAYAEKRSDLDVSEYLEHGPRSVRQTPLEPSGLTSPAAIEVSPPQSTPAGVLLFARRGVSPSDSKMSLAFSATSSSTATPSPSTPAGLGALDSSPAVTGQDSYFTAVPGATSTGAFPGGFGHRLISLKEARQRESERSAAARRKAATTPPLEKSLARETGEGQPQSRSRSKGESLSSRRGMPAPDGLKSASNAAVLEAPSNVIKPKRSGFLRRMMGGGGGSSSSADKTATSPDPSRPSMSPSVSTLCLSPTLSVSASRAADHAAPSGVPVPVAAATTATYEALSQPRISIHGTPERQDGSDAILQLSTSTSPTLSLRPVSTAFSAGLPADFFAEPMLAPVAAGSPSPTWSWSHSSSPDPSLSPPLGFSPSSGAPLDLSVPRARSTTSPGASLRASTHGAAAVAAQRAGGVYEAFDMGGGPDAQDRTVPLERFVALQDEFDRAKSAWSAREQELEAQIRQLTMRLSVRESPPSGVVPSRCRSVAAETRIFATEGAKKGSRGRALEPRTTRLLYTAMTQQPAMYRLTERDGILHVDAAPSGFALERRQAVGGGSAAASGDTASSAAAATTTSAAAATTTTAAPATTTTRPATTTEPTTTAAPSTTTTTTQATTSAPDTTTSAQATTTTSAETTTTSSADSSTSTTSSARSTTTSAADTTVTRVITPTTVVVVGTSTFTSSLPPITSAETLSSSSQTALPASSGSGLSTGAIAGIAVGSAVGGIIALSLLGWLCLGAARRRRDKRDADNILWPATGDSSALYPEPVHNTGRAGFGVGDDGDDLDEGAGNGYGKQPGMSEVGAGAAGVGAAALGAGALGRYGSQREPQLPNVPPTVYTSEYGHDSYGADPYYGGGDSSPPEGASAYTGYSNQTPSQHSHSALAPGMAGLGYGGAAAAAGAGGYDRQSPSPPRVGGASADGHLSAYDGESQGGHMPFPGEADHEGPERSLSPRPMQVGDTFGQGYDETEGGRRWRLSVVNDDPLDRD</sequence>
<feature type="region of interest" description="Disordered" evidence="1">
    <location>
        <begin position="398"/>
        <end position="426"/>
    </location>
</feature>
<keyword evidence="2" id="KW-1133">Transmembrane helix</keyword>
<evidence type="ECO:0008006" key="5">
    <source>
        <dbReference type="Google" id="ProtNLM"/>
    </source>
</evidence>
<feature type="region of interest" description="Disordered" evidence="1">
    <location>
        <begin position="723"/>
        <end position="773"/>
    </location>
</feature>
<feature type="region of interest" description="Disordered" evidence="1">
    <location>
        <begin position="1198"/>
        <end position="1258"/>
    </location>
</feature>
<feature type="region of interest" description="Disordered" evidence="1">
    <location>
        <begin position="452"/>
        <end position="473"/>
    </location>
</feature>
<feature type="compositionally biased region" description="Low complexity" evidence="1">
    <location>
        <begin position="723"/>
        <end position="755"/>
    </location>
</feature>
<dbReference type="InterPro" id="IPR052660">
    <property type="entry name" value="Erythrocyte_Invasion_ImmMod"/>
</dbReference>
<proteinExistence type="predicted"/>
<feature type="compositionally biased region" description="Polar residues" evidence="1">
    <location>
        <begin position="1243"/>
        <end position="1255"/>
    </location>
</feature>
<protein>
    <recommendedName>
        <fullName evidence="5">Proteophosphoglycan ppg4</fullName>
    </recommendedName>
</protein>
<feature type="compositionally biased region" description="Polar residues" evidence="1">
    <location>
        <begin position="1057"/>
        <end position="1066"/>
    </location>
</feature>
<dbReference type="PANTHER" id="PTHR16021">
    <property type="entry name" value="MANSC DOMAIN CONTAINING PROTEIN 1"/>
    <property type="match status" value="1"/>
</dbReference>
<feature type="compositionally biased region" description="Low complexity" evidence="1">
    <location>
        <begin position="611"/>
        <end position="624"/>
    </location>
</feature>
<feature type="region of interest" description="Disordered" evidence="1">
    <location>
        <begin position="1055"/>
        <end position="1081"/>
    </location>
</feature>
<feature type="region of interest" description="Disordered" evidence="1">
    <location>
        <begin position="510"/>
        <end position="626"/>
    </location>
</feature>
<dbReference type="PANTHER" id="PTHR16021:SF13">
    <property type="entry name" value="ETS DOMAIN-CONTAINING PROTEIN-RELATED"/>
    <property type="match status" value="1"/>
</dbReference>
<feature type="compositionally biased region" description="Polar residues" evidence="1">
    <location>
        <begin position="172"/>
        <end position="188"/>
    </location>
</feature>
<feature type="region of interest" description="Disordered" evidence="1">
    <location>
        <begin position="138"/>
        <end position="226"/>
    </location>
</feature>
<feature type="region of interest" description="Disordered" evidence="1">
    <location>
        <begin position="1"/>
        <end position="60"/>
    </location>
</feature>
<keyword evidence="2" id="KW-0472">Membrane</keyword>
<keyword evidence="2" id="KW-0812">Transmembrane</keyword>
<dbReference type="Proteomes" id="UP000777482">
    <property type="component" value="Unassembled WGS sequence"/>
</dbReference>
<feature type="region of interest" description="Disordered" evidence="1">
    <location>
        <begin position="1270"/>
        <end position="1362"/>
    </location>
</feature>
<feature type="compositionally biased region" description="Low complexity" evidence="1">
    <location>
        <begin position="452"/>
        <end position="466"/>
    </location>
</feature>
<evidence type="ECO:0000313" key="3">
    <source>
        <dbReference type="EMBL" id="KAG0667116.1"/>
    </source>
</evidence>
<dbReference type="EMBL" id="PUHQ01000002">
    <property type="protein sequence ID" value="KAG0667116.1"/>
    <property type="molecule type" value="Genomic_DNA"/>
</dbReference>
<evidence type="ECO:0000256" key="2">
    <source>
        <dbReference type="SAM" id="Phobius"/>
    </source>
</evidence>
<evidence type="ECO:0000256" key="1">
    <source>
        <dbReference type="SAM" id="MobiDB-lite"/>
    </source>
</evidence>
<keyword evidence="4" id="KW-1185">Reference proteome</keyword>
<feature type="transmembrane region" description="Helical" evidence="2">
    <location>
        <begin position="1088"/>
        <end position="1112"/>
    </location>
</feature>